<evidence type="ECO:0000313" key="3">
    <source>
        <dbReference type="EMBL" id="AYQ73011.1"/>
    </source>
</evidence>
<proteinExistence type="inferred from homology"/>
<dbReference type="Proteomes" id="UP000269097">
    <property type="component" value="Chromosome"/>
</dbReference>
<gene>
    <name evidence="3" type="ORF">EAV92_10805</name>
</gene>
<dbReference type="KEGG" id="coh:EAV92_10805"/>
<evidence type="ECO:0000259" key="2">
    <source>
        <dbReference type="Pfam" id="PF01370"/>
    </source>
</evidence>
<dbReference type="PANTHER" id="PTHR43000">
    <property type="entry name" value="DTDP-D-GLUCOSE 4,6-DEHYDRATASE-RELATED"/>
    <property type="match status" value="1"/>
</dbReference>
<name>A0A3G3JYT5_9BACL</name>
<organism evidence="3 4">
    <name type="scientific">Cohnella candidum</name>
    <dbReference type="NCBI Taxonomy" id="2674991"/>
    <lineage>
        <taxon>Bacteria</taxon>
        <taxon>Bacillati</taxon>
        <taxon>Bacillota</taxon>
        <taxon>Bacilli</taxon>
        <taxon>Bacillales</taxon>
        <taxon>Paenibacillaceae</taxon>
        <taxon>Cohnella</taxon>
    </lineage>
</organism>
<feature type="domain" description="NAD-dependent epimerase/dehydratase" evidence="2">
    <location>
        <begin position="2"/>
        <end position="243"/>
    </location>
</feature>
<protein>
    <submittedName>
        <fullName evidence="3">NAD(P)-dependent oxidoreductase</fullName>
    </submittedName>
</protein>
<sequence length="312" mass="34027">MILITGGLGFIGTHTTRALLDLGETCVLTQYRTSDIPSFIKSELGKRAFIEQVDITDPSAFLEIGKRRNISGIIHLAMPGSGVTGLFDKLRAHHESLQNVLQAAHQWGVPRVSISSAIGVYMGVSESPFREDMPLPMSADNPFTAFKKSSELIASYIARSAGFEVVNLRIAGIWGPMQKSAANLVVAPKLVQAAVSGMPANFSNTASSHLLDAYDMCYVKDCARAIALLQTAQQLNHSTYNIGSGRIIRNEEFVAAIHRIIPDAEISLPKGHRLDVCLDITRIRQDTGYEPAYDIERGIADYIGWLRSGNVV</sequence>
<dbReference type="SUPFAM" id="SSF51735">
    <property type="entry name" value="NAD(P)-binding Rossmann-fold domains"/>
    <property type="match status" value="1"/>
</dbReference>
<comment type="similarity">
    <text evidence="1">Belongs to the NAD(P)-dependent epimerase/dehydratase family.</text>
</comment>
<keyword evidence="4" id="KW-1185">Reference proteome</keyword>
<reference evidence="3 4" key="1">
    <citation type="submission" date="2018-10" db="EMBL/GenBank/DDBJ databases">
        <title>Genome Sequence of Cohnella sp.</title>
        <authorList>
            <person name="Srinivasan S."/>
            <person name="Kim M.K."/>
        </authorList>
    </citation>
    <scope>NUCLEOTIDE SEQUENCE [LARGE SCALE GENOMIC DNA]</scope>
    <source>
        <strain evidence="3 4">18JY8-7</strain>
    </source>
</reference>
<dbReference type="InterPro" id="IPR036291">
    <property type="entry name" value="NAD(P)-bd_dom_sf"/>
</dbReference>
<dbReference type="AlphaFoldDB" id="A0A3G3JYT5"/>
<dbReference type="InterPro" id="IPR001509">
    <property type="entry name" value="Epimerase_deHydtase"/>
</dbReference>
<dbReference type="RefSeq" id="WP_123041093.1">
    <property type="nucleotide sequence ID" value="NZ_CP033433.1"/>
</dbReference>
<evidence type="ECO:0000313" key="4">
    <source>
        <dbReference type="Proteomes" id="UP000269097"/>
    </source>
</evidence>
<evidence type="ECO:0000256" key="1">
    <source>
        <dbReference type="ARBA" id="ARBA00007637"/>
    </source>
</evidence>
<dbReference type="Gene3D" id="3.40.50.720">
    <property type="entry name" value="NAD(P)-binding Rossmann-like Domain"/>
    <property type="match status" value="1"/>
</dbReference>
<dbReference type="Pfam" id="PF01370">
    <property type="entry name" value="Epimerase"/>
    <property type="match status" value="1"/>
</dbReference>
<accession>A0A3G3JYT5</accession>
<dbReference type="EMBL" id="CP033433">
    <property type="protein sequence ID" value="AYQ73011.1"/>
    <property type="molecule type" value="Genomic_DNA"/>
</dbReference>